<evidence type="ECO:0000256" key="14">
    <source>
        <dbReference type="ARBA" id="ARBA00023065"/>
    </source>
</evidence>
<dbReference type="SFLD" id="SFLDG00002">
    <property type="entry name" value="C1.7:_P-type_atpase_like"/>
    <property type="match status" value="1"/>
</dbReference>
<evidence type="ECO:0000256" key="16">
    <source>
        <dbReference type="RuleBase" id="RU362081"/>
    </source>
</evidence>
<dbReference type="SUPFAM" id="SSF81653">
    <property type="entry name" value="Calcium ATPase, transduction domain A"/>
    <property type="match status" value="1"/>
</dbReference>
<dbReference type="NCBIfam" id="TIGR00003">
    <property type="entry name" value="copper ion binding protein"/>
    <property type="match status" value="1"/>
</dbReference>
<dbReference type="SUPFAM" id="SSF55008">
    <property type="entry name" value="HMA, heavy metal-associated domain"/>
    <property type="match status" value="2"/>
</dbReference>
<evidence type="ECO:0000256" key="4">
    <source>
        <dbReference type="ARBA" id="ARBA00022692"/>
    </source>
</evidence>
<keyword evidence="12 16" id="KW-1133">Transmembrane helix</keyword>
<dbReference type="InterPro" id="IPR023298">
    <property type="entry name" value="ATPase_P-typ_TM_dom_sf"/>
</dbReference>
<dbReference type="PROSITE" id="PS50846">
    <property type="entry name" value="HMA_2"/>
    <property type="match status" value="2"/>
</dbReference>
<dbReference type="PRINTS" id="PR00119">
    <property type="entry name" value="CATATPASE"/>
</dbReference>
<keyword evidence="4 16" id="KW-0812">Transmembrane</keyword>
<evidence type="ECO:0000256" key="11">
    <source>
        <dbReference type="ARBA" id="ARBA00022967"/>
    </source>
</evidence>
<dbReference type="PRINTS" id="PR00943">
    <property type="entry name" value="CUATPASE"/>
</dbReference>
<keyword evidence="5 16" id="KW-0479">Metal-binding</keyword>
<dbReference type="SUPFAM" id="SSF56784">
    <property type="entry name" value="HAD-like"/>
    <property type="match status" value="1"/>
</dbReference>
<comment type="caution">
    <text evidence="18">The sequence shown here is derived from an EMBL/GenBank/DDBJ whole genome shotgun (WGS) entry which is preliminary data.</text>
</comment>
<dbReference type="InterPro" id="IPR006122">
    <property type="entry name" value="HMA_Cu_ion-bd"/>
</dbReference>
<dbReference type="FunFam" id="3.30.70.100:FF:000001">
    <property type="entry name" value="ATPase copper transporting beta"/>
    <property type="match status" value="1"/>
</dbReference>
<dbReference type="InterPro" id="IPR027256">
    <property type="entry name" value="P-typ_ATPase_IB"/>
</dbReference>
<evidence type="ECO:0000256" key="6">
    <source>
        <dbReference type="ARBA" id="ARBA00022737"/>
    </source>
</evidence>
<evidence type="ECO:0000256" key="7">
    <source>
        <dbReference type="ARBA" id="ARBA00022741"/>
    </source>
</evidence>
<dbReference type="GO" id="GO:0005886">
    <property type="term" value="C:plasma membrane"/>
    <property type="evidence" value="ECO:0007669"/>
    <property type="project" value="UniProtKB-SubCell"/>
</dbReference>
<dbReference type="Gene3D" id="3.40.50.1000">
    <property type="entry name" value="HAD superfamily/HAD-like"/>
    <property type="match status" value="1"/>
</dbReference>
<dbReference type="NCBIfam" id="TIGR01525">
    <property type="entry name" value="ATPase-IB_hvy"/>
    <property type="match status" value="1"/>
</dbReference>
<protein>
    <submittedName>
        <fullName evidence="18">Heavy metal translocating P-type ATPase</fullName>
    </submittedName>
</protein>
<dbReference type="NCBIfam" id="TIGR01494">
    <property type="entry name" value="ATPase_P-type"/>
    <property type="match status" value="1"/>
</dbReference>
<feature type="transmembrane region" description="Helical" evidence="16">
    <location>
        <begin position="203"/>
        <end position="226"/>
    </location>
</feature>
<keyword evidence="10" id="KW-0460">Magnesium</keyword>
<dbReference type="InterPro" id="IPR006121">
    <property type="entry name" value="HMA_dom"/>
</dbReference>
<keyword evidence="11" id="KW-1278">Translocase</keyword>
<feature type="transmembrane region" description="Helical" evidence="16">
    <location>
        <begin position="759"/>
        <end position="782"/>
    </location>
</feature>
<dbReference type="InterPro" id="IPR036412">
    <property type="entry name" value="HAD-like_sf"/>
</dbReference>
<evidence type="ECO:0000313" key="18">
    <source>
        <dbReference type="EMBL" id="MTH58437.1"/>
    </source>
</evidence>
<evidence type="ECO:0000256" key="9">
    <source>
        <dbReference type="ARBA" id="ARBA00022840"/>
    </source>
</evidence>
<evidence type="ECO:0000256" key="5">
    <source>
        <dbReference type="ARBA" id="ARBA00022723"/>
    </source>
</evidence>
<keyword evidence="3" id="KW-0813">Transport</keyword>
<evidence type="ECO:0000256" key="8">
    <source>
        <dbReference type="ARBA" id="ARBA00022796"/>
    </source>
</evidence>
<dbReference type="CDD" id="cd00371">
    <property type="entry name" value="HMA"/>
    <property type="match status" value="2"/>
</dbReference>
<keyword evidence="9 16" id="KW-0067">ATP-binding</keyword>
<evidence type="ECO:0000256" key="13">
    <source>
        <dbReference type="ARBA" id="ARBA00023008"/>
    </source>
</evidence>
<dbReference type="Pfam" id="PF00122">
    <property type="entry name" value="E1-E2_ATPase"/>
    <property type="match status" value="1"/>
</dbReference>
<comment type="similarity">
    <text evidence="2 16">Belongs to the cation transport ATPase (P-type) (TC 3.A.3) family. Type IB subfamily.</text>
</comment>
<dbReference type="InterPro" id="IPR001757">
    <property type="entry name" value="P_typ_ATPase"/>
</dbReference>
<organism evidence="18 19">
    <name type="scientific">Paracoccus litorisediminis</name>
    <dbReference type="NCBI Taxonomy" id="2006130"/>
    <lineage>
        <taxon>Bacteria</taxon>
        <taxon>Pseudomonadati</taxon>
        <taxon>Pseudomonadota</taxon>
        <taxon>Alphaproteobacteria</taxon>
        <taxon>Rhodobacterales</taxon>
        <taxon>Paracoccaceae</taxon>
        <taxon>Paracoccus</taxon>
    </lineage>
</organism>
<dbReference type="PANTHER" id="PTHR43520">
    <property type="entry name" value="ATP7, ISOFORM B"/>
    <property type="match status" value="1"/>
</dbReference>
<name>A0A844HJA5_9RHOB</name>
<dbReference type="FunFam" id="2.70.150.10:FF:000002">
    <property type="entry name" value="Copper-transporting ATPase 1, putative"/>
    <property type="match status" value="1"/>
</dbReference>
<sequence>MTQHSNIDQGDAQLAVTGMSCASCVGRVEKALQAVPGVSAPRLNLATGQAHFHAATPQALAEAVTALDKAGYPAAPLETRLGIEGMTCASCVGRVEKALAAVPGVSSASVNLATGSAHVTHSPATPAGLLAQTVTAKGYPTHVVADHSAHHMHDHGGDAATLRRNFLIALALTLPVFLAEMGGHALPGLHHWLHGTIGQTRLWLIEFVLTTAALAGPGRMFFRIGIPALLRGAPEMNSLVALGAGAAWLYSTVATFLPDLLPENARHVYFEAAAVIVTLILMGRWLEARAKGQAGAAIRRLVELSPDSALVERNGNAVELPIDQLKPGDIVHLRPGERVAVDGILTAGSGAIDESMLTGEPVPVVKSPGDAVTGGTVNGNVALTYRVTATGADTVLSRIIRLVEEAQATKLPVQAVVDRVTAIFVPVVIALAVLAFAGWLIATGSLGDALVAAISVLIIACPCAMGLAVPVSIMVGTGRGAELGLLFRRGDALQHLAEAEVVGFDKTGTLTQGRPALTDLATNGLERAEVLRLAASAEARSEHPLAAAIVAAAQAEGIALSEAQGVSASVGRGLTAHVEGRALLIGNADALAEGGVSADADLLERGQGWAKDGATPVHLAIDGQHVAVMALADPIRPDAQEAVAELRRMGLRTVMLSGDVQATAEAVGAKLGIGQVIAGVLPEGKLRAIREMGKDTVFVGDGINDAPALAAARTGIAIGTGTDVAIESAEVVLASGDPLGVSRAIRLSRAVMRNIRQNLFWAFAYNVALIPVAMGVLVPFGGPQLSPMLGAGAMALSSVFVVTNALRLRGFK</sequence>
<feature type="transmembrane region" description="Helical" evidence="16">
    <location>
        <begin position="788"/>
        <end position="806"/>
    </location>
</feature>
<proteinExistence type="inferred from homology"/>
<dbReference type="InterPro" id="IPR017969">
    <property type="entry name" value="Heavy-metal-associated_CS"/>
</dbReference>
<keyword evidence="13" id="KW-0186">Copper</keyword>
<dbReference type="SFLD" id="SFLDF00027">
    <property type="entry name" value="p-type_atpase"/>
    <property type="match status" value="1"/>
</dbReference>
<dbReference type="GO" id="GO:0012505">
    <property type="term" value="C:endomembrane system"/>
    <property type="evidence" value="ECO:0007669"/>
    <property type="project" value="UniProtKB-SubCell"/>
</dbReference>
<evidence type="ECO:0000256" key="2">
    <source>
        <dbReference type="ARBA" id="ARBA00006024"/>
    </source>
</evidence>
<dbReference type="NCBIfam" id="TIGR01511">
    <property type="entry name" value="ATPase-IB1_Cu"/>
    <property type="match status" value="1"/>
</dbReference>
<dbReference type="GO" id="GO:0016887">
    <property type="term" value="F:ATP hydrolysis activity"/>
    <property type="evidence" value="ECO:0007669"/>
    <property type="project" value="InterPro"/>
</dbReference>
<dbReference type="Pfam" id="PF00403">
    <property type="entry name" value="HMA"/>
    <property type="match status" value="2"/>
</dbReference>
<feature type="transmembrane region" description="Helical" evidence="16">
    <location>
        <begin position="449"/>
        <end position="469"/>
    </location>
</feature>
<feature type="domain" description="HMA" evidence="17">
    <location>
        <begin position="77"/>
        <end position="142"/>
    </location>
</feature>
<keyword evidence="7 16" id="KW-0547">Nucleotide-binding</keyword>
<dbReference type="Gene3D" id="3.30.70.100">
    <property type="match status" value="2"/>
</dbReference>
<dbReference type="GO" id="GO:0005524">
    <property type="term" value="F:ATP binding"/>
    <property type="evidence" value="ECO:0007669"/>
    <property type="project" value="UniProtKB-UniRule"/>
</dbReference>
<feature type="transmembrane region" description="Helical" evidence="16">
    <location>
        <begin position="166"/>
        <end position="183"/>
    </location>
</feature>
<dbReference type="OrthoDB" id="9807843at2"/>
<dbReference type="SUPFAM" id="SSF81665">
    <property type="entry name" value="Calcium ATPase, transmembrane domain M"/>
    <property type="match status" value="1"/>
</dbReference>
<dbReference type="PANTHER" id="PTHR43520:SF8">
    <property type="entry name" value="P-TYPE CU(+) TRANSPORTER"/>
    <property type="match status" value="1"/>
</dbReference>
<dbReference type="GO" id="GO:0005507">
    <property type="term" value="F:copper ion binding"/>
    <property type="evidence" value="ECO:0007669"/>
    <property type="project" value="InterPro"/>
</dbReference>
<dbReference type="GO" id="GO:0055070">
    <property type="term" value="P:copper ion homeostasis"/>
    <property type="evidence" value="ECO:0007669"/>
    <property type="project" value="TreeGrafter"/>
</dbReference>
<keyword evidence="16" id="KW-1003">Cell membrane</keyword>
<feature type="transmembrane region" description="Helical" evidence="16">
    <location>
        <begin position="420"/>
        <end position="443"/>
    </location>
</feature>
<keyword evidence="6" id="KW-0677">Repeat</keyword>
<evidence type="ECO:0000256" key="10">
    <source>
        <dbReference type="ARBA" id="ARBA00022842"/>
    </source>
</evidence>
<evidence type="ECO:0000256" key="3">
    <source>
        <dbReference type="ARBA" id="ARBA00022448"/>
    </source>
</evidence>
<keyword evidence="19" id="KW-1185">Reference proteome</keyword>
<accession>A0A844HJA5</accession>
<gene>
    <name evidence="18" type="ORF">GL300_04340</name>
</gene>
<dbReference type="AlphaFoldDB" id="A0A844HJA5"/>
<feature type="transmembrane region" description="Helical" evidence="16">
    <location>
        <begin position="238"/>
        <end position="257"/>
    </location>
</feature>
<dbReference type="InterPro" id="IPR036163">
    <property type="entry name" value="HMA_dom_sf"/>
</dbReference>
<dbReference type="InterPro" id="IPR008250">
    <property type="entry name" value="ATPase_P-typ_transduc_dom_A_sf"/>
</dbReference>
<feature type="domain" description="HMA" evidence="17">
    <location>
        <begin position="10"/>
        <end position="75"/>
    </location>
</feature>
<dbReference type="Pfam" id="PF00702">
    <property type="entry name" value="Hydrolase"/>
    <property type="match status" value="1"/>
</dbReference>
<dbReference type="InterPro" id="IPR018303">
    <property type="entry name" value="ATPase_P-typ_P_site"/>
</dbReference>
<dbReference type="InterPro" id="IPR023214">
    <property type="entry name" value="HAD_sf"/>
</dbReference>
<dbReference type="Gene3D" id="3.40.1110.10">
    <property type="entry name" value="Calcium-transporting ATPase, cytoplasmic domain N"/>
    <property type="match status" value="1"/>
</dbReference>
<keyword evidence="14" id="KW-0406">Ion transport</keyword>
<keyword evidence="8" id="KW-0187">Copper transport</keyword>
<evidence type="ECO:0000256" key="12">
    <source>
        <dbReference type="ARBA" id="ARBA00022989"/>
    </source>
</evidence>
<dbReference type="EMBL" id="WMIG01000001">
    <property type="protein sequence ID" value="MTH58437.1"/>
    <property type="molecule type" value="Genomic_DNA"/>
</dbReference>
<dbReference type="Proteomes" id="UP000449846">
    <property type="component" value="Unassembled WGS sequence"/>
</dbReference>
<dbReference type="InterPro" id="IPR044492">
    <property type="entry name" value="P_typ_ATPase_HD_dom"/>
</dbReference>
<dbReference type="Gene3D" id="2.70.150.10">
    <property type="entry name" value="Calcium-transporting ATPase, cytoplasmic transduction domain A"/>
    <property type="match status" value="1"/>
</dbReference>
<dbReference type="SFLD" id="SFLDS00003">
    <property type="entry name" value="Haloacid_Dehalogenase"/>
    <property type="match status" value="1"/>
</dbReference>
<keyword evidence="15 16" id="KW-0472">Membrane</keyword>
<comment type="subcellular location">
    <subcellularLocation>
        <location evidence="16">Cell membrane</location>
    </subcellularLocation>
    <subcellularLocation>
        <location evidence="1">Endomembrane system</location>
        <topology evidence="1">Multi-pass membrane protein</topology>
    </subcellularLocation>
</comment>
<dbReference type="InterPro" id="IPR023299">
    <property type="entry name" value="ATPase_P-typ_cyto_dom_N"/>
</dbReference>
<dbReference type="RefSeq" id="WP_155038317.1">
    <property type="nucleotide sequence ID" value="NZ_WMIG01000001.1"/>
</dbReference>
<evidence type="ECO:0000313" key="19">
    <source>
        <dbReference type="Proteomes" id="UP000449846"/>
    </source>
</evidence>
<evidence type="ECO:0000256" key="1">
    <source>
        <dbReference type="ARBA" id="ARBA00004127"/>
    </source>
</evidence>
<reference evidence="18 19" key="1">
    <citation type="submission" date="2019-11" db="EMBL/GenBank/DDBJ databases">
        <authorList>
            <person name="Dong K."/>
        </authorList>
    </citation>
    <scope>NUCLEOTIDE SEQUENCE [LARGE SCALE GENOMIC DNA]</scope>
    <source>
        <strain evidence="18 19">NBRC 112902</strain>
    </source>
</reference>
<dbReference type="GO" id="GO:0043682">
    <property type="term" value="F:P-type divalent copper transporter activity"/>
    <property type="evidence" value="ECO:0007669"/>
    <property type="project" value="TreeGrafter"/>
</dbReference>
<evidence type="ECO:0000256" key="15">
    <source>
        <dbReference type="ARBA" id="ARBA00023136"/>
    </source>
</evidence>
<dbReference type="PROSITE" id="PS00154">
    <property type="entry name" value="ATPASE_E1_E2"/>
    <property type="match status" value="1"/>
</dbReference>
<evidence type="ECO:0000259" key="17">
    <source>
        <dbReference type="PROSITE" id="PS50846"/>
    </source>
</evidence>
<dbReference type="CDD" id="cd02094">
    <property type="entry name" value="P-type_ATPase_Cu-like"/>
    <property type="match status" value="1"/>
</dbReference>
<feature type="transmembrane region" description="Helical" evidence="16">
    <location>
        <begin position="269"/>
        <end position="286"/>
    </location>
</feature>
<dbReference type="PROSITE" id="PS01047">
    <property type="entry name" value="HMA_1"/>
    <property type="match status" value="1"/>
</dbReference>
<dbReference type="InterPro" id="IPR059000">
    <property type="entry name" value="ATPase_P-type_domA"/>
</dbReference>